<dbReference type="AlphaFoldDB" id="A0A9W4X0S7"/>
<accession>A0A9W4X0S7</accession>
<gene>
    <name evidence="1" type="ORF">FWILDA_LOCUS12741</name>
</gene>
<name>A0A9W4X0S7_9GLOM</name>
<comment type="caution">
    <text evidence="1">The sequence shown here is derived from an EMBL/GenBank/DDBJ whole genome shotgun (WGS) entry which is preliminary data.</text>
</comment>
<sequence>MSVPKLMDFYRHTTCLDWTCPNIVKYYRDNLERKDWDYVLDKIKKDLGNITASDSGFSDLHKRKAQEILDCWMRKLGLLVASDDLLGRRYLFECKLGLLVASDDLLGRHSYILILFDCYTNYIHFIKSWTANIRTKPDDTGFKIEIHQHQIEQQVLTTGNTVSIEKIDNHRNLAKKHCRDDEESTDERDITPLKQMKKSKTFDVSFDEYVNSAVDENVEELEDENDWQVGIINVTDRFRNYQKDILRKAERVGLDYENIYEPLALSSIMVLHCPCPYPKIFTNKEWAEITKSNPYTIKNSPLPQEISTSLHEAACKSFIGEDAFMNGGNTKLIYGSQSSFLIHYTDTMAYQWLHQNNGKNNGRRALLHISLSIDDITILNSEIKPLKCTPLQQKRDTVKAKLRARKSINLQLQRKGGPAEAGIFLNMGEWMESFFMDLKYDGLYRSWPFITTKLPVEKVSIPLAEFAISHVIALEERIGKLAEDYKYRDNQSNQKIEMVNPTPPTSFMRNFPNTPQVKLLLK</sequence>
<proteinExistence type="predicted"/>
<keyword evidence="2" id="KW-1185">Reference proteome</keyword>
<evidence type="ECO:0000313" key="1">
    <source>
        <dbReference type="EMBL" id="CAI2186768.1"/>
    </source>
</evidence>
<dbReference type="Proteomes" id="UP001153678">
    <property type="component" value="Unassembled WGS sequence"/>
</dbReference>
<dbReference type="OrthoDB" id="2421943at2759"/>
<organism evidence="1 2">
    <name type="scientific">Funneliformis geosporum</name>
    <dbReference type="NCBI Taxonomy" id="1117311"/>
    <lineage>
        <taxon>Eukaryota</taxon>
        <taxon>Fungi</taxon>
        <taxon>Fungi incertae sedis</taxon>
        <taxon>Mucoromycota</taxon>
        <taxon>Glomeromycotina</taxon>
        <taxon>Glomeromycetes</taxon>
        <taxon>Glomerales</taxon>
        <taxon>Glomeraceae</taxon>
        <taxon>Funneliformis</taxon>
    </lineage>
</organism>
<evidence type="ECO:0000313" key="2">
    <source>
        <dbReference type="Proteomes" id="UP001153678"/>
    </source>
</evidence>
<reference evidence="1" key="1">
    <citation type="submission" date="2022-08" db="EMBL/GenBank/DDBJ databases">
        <authorList>
            <person name="Kallberg Y."/>
            <person name="Tangrot J."/>
            <person name="Rosling A."/>
        </authorList>
    </citation>
    <scope>NUCLEOTIDE SEQUENCE</scope>
    <source>
        <strain evidence="1">Wild A</strain>
    </source>
</reference>
<dbReference type="EMBL" id="CAMKVN010004299">
    <property type="protein sequence ID" value="CAI2186768.1"/>
    <property type="molecule type" value="Genomic_DNA"/>
</dbReference>
<protein>
    <submittedName>
        <fullName evidence="1">4564_t:CDS:1</fullName>
    </submittedName>
</protein>